<protein>
    <recommendedName>
        <fullName evidence="4">BTB domain-containing protein</fullName>
    </recommendedName>
</protein>
<sequence>MSSSITIDQSSHLSSSSPPLPSSPSIQPVRRGSVSKIAGPLVTKSRLPALGPSNSRNRVIKAASQGKKGVPRNSGFLSKLGSIINWPEQEQETFQDVITLDKKGDVCFILRAQGSEEGKTKVLASSSALCLASPIWKRLLDRSPVRSSKNPQILQLLNDDAEALLFVLQVVHLKHRDLPVALTYEQIVRLAVVCSKYNTAAVVRPFLSERLAPHEHRFIESGREEWLYVAWTFGFVDDFEKLVNHLIRHSRTDDQQCLLNGVGDILDGRFPHGILRFISSTRAEYIASLLKTSFDFLGKLLGPSQAKCQFAGLTDDDNALRCIDLICGTFVRELHALGIGPPRPDVSLVYMSVEELSMHLKSIRFHTYGQDIVEADASGETIPAVHGKCLQDLLWEHIIDSALVGLPAEIPMAHKRHMILQVLK</sequence>
<feature type="compositionally biased region" description="Low complexity" evidence="1">
    <location>
        <begin position="1"/>
        <end position="28"/>
    </location>
</feature>
<evidence type="ECO:0000313" key="2">
    <source>
        <dbReference type="EMBL" id="OCL02438.1"/>
    </source>
</evidence>
<dbReference type="EMBL" id="KV750957">
    <property type="protein sequence ID" value="OCL02438.1"/>
    <property type="molecule type" value="Genomic_DNA"/>
</dbReference>
<dbReference type="AlphaFoldDB" id="A0A8E2EPU6"/>
<evidence type="ECO:0008006" key="4">
    <source>
        <dbReference type="Google" id="ProtNLM"/>
    </source>
</evidence>
<dbReference type="Proteomes" id="UP000250140">
    <property type="component" value="Unassembled WGS sequence"/>
</dbReference>
<organism evidence="2 3">
    <name type="scientific">Glonium stellatum</name>
    <dbReference type="NCBI Taxonomy" id="574774"/>
    <lineage>
        <taxon>Eukaryota</taxon>
        <taxon>Fungi</taxon>
        <taxon>Dikarya</taxon>
        <taxon>Ascomycota</taxon>
        <taxon>Pezizomycotina</taxon>
        <taxon>Dothideomycetes</taxon>
        <taxon>Pleosporomycetidae</taxon>
        <taxon>Gloniales</taxon>
        <taxon>Gloniaceae</taxon>
        <taxon>Glonium</taxon>
    </lineage>
</organism>
<proteinExistence type="predicted"/>
<dbReference type="OrthoDB" id="3944762at2759"/>
<gene>
    <name evidence="2" type="ORF">AOQ84DRAFT_422845</name>
</gene>
<feature type="region of interest" description="Disordered" evidence="1">
    <location>
        <begin position="1"/>
        <end position="31"/>
    </location>
</feature>
<evidence type="ECO:0000313" key="3">
    <source>
        <dbReference type="Proteomes" id="UP000250140"/>
    </source>
</evidence>
<reference evidence="2 3" key="1">
    <citation type="journal article" date="2016" name="Nat. Commun.">
        <title>Ectomycorrhizal ecology is imprinted in the genome of the dominant symbiotic fungus Cenococcum geophilum.</title>
        <authorList>
            <consortium name="DOE Joint Genome Institute"/>
            <person name="Peter M."/>
            <person name="Kohler A."/>
            <person name="Ohm R.A."/>
            <person name="Kuo A."/>
            <person name="Krutzmann J."/>
            <person name="Morin E."/>
            <person name="Arend M."/>
            <person name="Barry K.W."/>
            <person name="Binder M."/>
            <person name="Choi C."/>
            <person name="Clum A."/>
            <person name="Copeland A."/>
            <person name="Grisel N."/>
            <person name="Haridas S."/>
            <person name="Kipfer T."/>
            <person name="LaButti K."/>
            <person name="Lindquist E."/>
            <person name="Lipzen A."/>
            <person name="Maire R."/>
            <person name="Meier B."/>
            <person name="Mihaltcheva S."/>
            <person name="Molinier V."/>
            <person name="Murat C."/>
            <person name="Poggeler S."/>
            <person name="Quandt C.A."/>
            <person name="Sperisen C."/>
            <person name="Tritt A."/>
            <person name="Tisserant E."/>
            <person name="Crous P.W."/>
            <person name="Henrissat B."/>
            <person name="Nehls U."/>
            <person name="Egli S."/>
            <person name="Spatafora J.W."/>
            <person name="Grigoriev I.V."/>
            <person name="Martin F.M."/>
        </authorList>
    </citation>
    <scope>NUCLEOTIDE SEQUENCE [LARGE SCALE GENOMIC DNA]</scope>
    <source>
        <strain evidence="2 3">CBS 207.34</strain>
    </source>
</reference>
<accession>A0A8E2EPU6</accession>
<keyword evidence="3" id="KW-1185">Reference proteome</keyword>
<name>A0A8E2EPU6_9PEZI</name>
<evidence type="ECO:0000256" key="1">
    <source>
        <dbReference type="SAM" id="MobiDB-lite"/>
    </source>
</evidence>